<evidence type="ECO:0000256" key="10">
    <source>
        <dbReference type="ARBA" id="ARBA00049244"/>
    </source>
</evidence>
<keyword evidence="6" id="KW-0227">DNA damage</keyword>
<proteinExistence type="inferred from homology"/>
<accession>X1J7G9</accession>
<dbReference type="GO" id="GO:0003887">
    <property type="term" value="F:DNA-directed DNA polymerase activity"/>
    <property type="evidence" value="ECO:0007669"/>
    <property type="project" value="UniProtKB-KW"/>
</dbReference>
<evidence type="ECO:0000313" key="13">
    <source>
        <dbReference type="EMBL" id="GAH65708.1"/>
    </source>
</evidence>
<dbReference type="Pfam" id="PF00476">
    <property type="entry name" value="DNA_pol_A"/>
    <property type="match status" value="1"/>
</dbReference>
<comment type="caution">
    <text evidence="13">The sequence shown here is derived from an EMBL/GenBank/DDBJ whole genome shotgun (WGS) entry which is preliminary data.</text>
</comment>
<dbReference type="Gene3D" id="1.20.1060.10">
    <property type="entry name" value="Taq DNA Polymerase, Chain T, domain 4"/>
    <property type="match status" value="1"/>
</dbReference>
<keyword evidence="8" id="KW-0238">DNA-binding</keyword>
<protein>
    <recommendedName>
        <fullName evidence="2">DNA-directed DNA polymerase</fullName>
        <ecNumber evidence="2">2.7.7.7</ecNumber>
    </recommendedName>
</protein>
<keyword evidence="7" id="KW-0239">DNA-directed DNA polymerase</keyword>
<evidence type="ECO:0000256" key="7">
    <source>
        <dbReference type="ARBA" id="ARBA00022932"/>
    </source>
</evidence>
<feature type="non-terminal residue" evidence="13">
    <location>
        <position position="1"/>
    </location>
</feature>
<sequence>LKPPLEDTSLAKLAHNGKYDMTVMAEYGVTVNNLTFDTMLAAYLTGEQSLGLKALAFSKLGIEMTPIIALIGSGTKQISMSQVDVKQAADYACADADMTLRLAELLDAELHQKGLWQLFSEVEVPLVPVLVGMERNGVALDKELLRQMSHRLGEQLVKLEAEIYSNVGHRFNINSPRQLSSVLFEELKLPPSRKAKSGFFSTEVSVLEGLRSIHPMVNDLLEYRHLFKLKSTYIDALPSLIIPKTGRVHTSFNQTR</sequence>
<name>X1J7G9_9ZZZZ</name>
<evidence type="ECO:0000256" key="2">
    <source>
        <dbReference type="ARBA" id="ARBA00012417"/>
    </source>
</evidence>
<dbReference type="Pfam" id="PF01612">
    <property type="entry name" value="DNA_pol_A_exo1"/>
    <property type="match status" value="1"/>
</dbReference>
<evidence type="ECO:0000256" key="4">
    <source>
        <dbReference type="ARBA" id="ARBA00022695"/>
    </source>
</evidence>
<dbReference type="InterPro" id="IPR002562">
    <property type="entry name" value="3'-5'_exonuclease_dom"/>
</dbReference>
<dbReference type="InterPro" id="IPR012337">
    <property type="entry name" value="RNaseH-like_sf"/>
</dbReference>
<gene>
    <name evidence="13" type="ORF">S03H2_54318</name>
</gene>
<dbReference type="AlphaFoldDB" id="X1J7G9"/>
<dbReference type="GO" id="GO:0006302">
    <property type="term" value="P:double-strand break repair"/>
    <property type="evidence" value="ECO:0007669"/>
    <property type="project" value="TreeGrafter"/>
</dbReference>
<keyword evidence="5" id="KW-0235">DNA replication</keyword>
<evidence type="ECO:0000256" key="9">
    <source>
        <dbReference type="ARBA" id="ARBA00023204"/>
    </source>
</evidence>
<evidence type="ECO:0000256" key="6">
    <source>
        <dbReference type="ARBA" id="ARBA00022763"/>
    </source>
</evidence>
<keyword evidence="3" id="KW-0808">Transferase</keyword>
<dbReference type="EMBL" id="BARU01034622">
    <property type="protein sequence ID" value="GAH65708.1"/>
    <property type="molecule type" value="Genomic_DNA"/>
</dbReference>
<dbReference type="InterPro" id="IPR043502">
    <property type="entry name" value="DNA/RNA_pol_sf"/>
</dbReference>
<keyword evidence="4" id="KW-0548">Nucleotidyltransferase</keyword>
<keyword evidence="9" id="KW-0234">DNA repair</keyword>
<reference evidence="13" key="1">
    <citation type="journal article" date="2014" name="Front. Microbiol.">
        <title>High frequency of phylogenetically diverse reductive dehalogenase-homologous genes in deep subseafloor sedimentary metagenomes.</title>
        <authorList>
            <person name="Kawai M."/>
            <person name="Futagami T."/>
            <person name="Toyoda A."/>
            <person name="Takaki Y."/>
            <person name="Nishi S."/>
            <person name="Hori S."/>
            <person name="Arai W."/>
            <person name="Tsubouchi T."/>
            <person name="Morono Y."/>
            <person name="Uchiyama I."/>
            <person name="Ito T."/>
            <person name="Fujiyama A."/>
            <person name="Inagaki F."/>
            <person name="Takami H."/>
        </authorList>
    </citation>
    <scope>NUCLEOTIDE SEQUENCE</scope>
    <source>
        <strain evidence="13">Expedition CK06-06</strain>
    </source>
</reference>
<evidence type="ECO:0000256" key="8">
    <source>
        <dbReference type="ARBA" id="ARBA00023125"/>
    </source>
</evidence>
<dbReference type="PANTHER" id="PTHR10133:SF27">
    <property type="entry name" value="DNA POLYMERASE NU"/>
    <property type="match status" value="1"/>
</dbReference>
<organism evidence="13">
    <name type="scientific">marine sediment metagenome</name>
    <dbReference type="NCBI Taxonomy" id="412755"/>
    <lineage>
        <taxon>unclassified sequences</taxon>
        <taxon>metagenomes</taxon>
        <taxon>ecological metagenomes</taxon>
    </lineage>
</organism>
<dbReference type="FunFam" id="1.20.1060.10:FF:000001">
    <property type="entry name" value="DNA polymerase I"/>
    <property type="match status" value="1"/>
</dbReference>
<feature type="domain" description="3'-5' exonuclease" evidence="12">
    <location>
        <begin position="1"/>
        <end position="110"/>
    </location>
</feature>
<feature type="non-terminal residue" evidence="13">
    <location>
        <position position="256"/>
    </location>
</feature>
<dbReference type="GO" id="GO:0006261">
    <property type="term" value="P:DNA-templated DNA replication"/>
    <property type="evidence" value="ECO:0007669"/>
    <property type="project" value="InterPro"/>
</dbReference>
<dbReference type="SUPFAM" id="SSF53098">
    <property type="entry name" value="Ribonuclease H-like"/>
    <property type="match status" value="1"/>
</dbReference>
<evidence type="ECO:0000259" key="11">
    <source>
        <dbReference type="Pfam" id="PF00476"/>
    </source>
</evidence>
<dbReference type="GO" id="GO:0003677">
    <property type="term" value="F:DNA binding"/>
    <property type="evidence" value="ECO:0007669"/>
    <property type="project" value="UniProtKB-KW"/>
</dbReference>
<evidence type="ECO:0000256" key="5">
    <source>
        <dbReference type="ARBA" id="ARBA00022705"/>
    </source>
</evidence>
<dbReference type="InterPro" id="IPR002298">
    <property type="entry name" value="DNA_polymerase_A"/>
</dbReference>
<dbReference type="SUPFAM" id="SSF56672">
    <property type="entry name" value="DNA/RNA polymerases"/>
    <property type="match status" value="1"/>
</dbReference>
<dbReference type="Gene3D" id="3.30.420.10">
    <property type="entry name" value="Ribonuclease H-like superfamily/Ribonuclease H"/>
    <property type="match status" value="1"/>
</dbReference>
<dbReference type="GO" id="GO:0008408">
    <property type="term" value="F:3'-5' exonuclease activity"/>
    <property type="evidence" value="ECO:0007669"/>
    <property type="project" value="InterPro"/>
</dbReference>
<feature type="domain" description="DNA-directed DNA polymerase family A palm" evidence="11">
    <location>
        <begin position="143"/>
        <end position="255"/>
    </location>
</feature>
<evidence type="ECO:0000256" key="1">
    <source>
        <dbReference type="ARBA" id="ARBA00007705"/>
    </source>
</evidence>
<evidence type="ECO:0000256" key="3">
    <source>
        <dbReference type="ARBA" id="ARBA00022679"/>
    </source>
</evidence>
<comment type="similarity">
    <text evidence="1">Belongs to the DNA polymerase type-A family.</text>
</comment>
<dbReference type="InterPro" id="IPR036397">
    <property type="entry name" value="RNaseH_sf"/>
</dbReference>
<dbReference type="PANTHER" id="PTHR10133">
    <property type="entry name" value="DNA POLYMERASE I"/>
    <property type="match status" value="1"/>
</dbReference>
<comment type="catalytic activity">
    <reaction evidence="10">
        <text>DNA(n) + a 2'-deoxyribonucleoside 5'-triphosphate = DNA(n+1) + diphosphate</text>
        <dbReference type="Rhea" id="RHEA:22508"/>
        <dbReference type="Rhea" id="RHEA-COMP:17339"/>
        <dbReference type="Rhea" id="RHEA-COMP:17340"/>
        <dbReference type="ChEBI" id="CHEBI:33019"/>
        <dbReference type="ChEBI" id="CHEBI:61560"/>
        <dbReference type="ChEBI" id="CHEBI:173112"/>
        <dbReference type="EC" id="2.7.7.7"/>
    </reaction>
</comment>
<dbReference type="EC" id="2.7.7.7" evidence="2"/>
<evidence type="ECO:0000259" key="12">
    <source>
        <dbReference type="Pfam" id="PF01612"/>
    </source>
</evidence>
<dbReference type="InterPro" id="IPR001098">
    <property type="entry name" value="DNA-dir_DNA_pol_A_palm_dom"/>
</dbReference>